<feature type="compositionally biased region" description="Basic and acidic residues" evidence="1">
    <location>
        <begin position="299"/>
        <end position="311"/>
    </location>
</feature>
<comment type="caution">
    <text evidence="2">The sequence shown here is derived from an EMBL/GenBank/DDBJ whole genome shotgun (WGS) entry which is preliminary data.</text>
</comment>
<feature type="region of interest" description="Disordered" evidence="1">
    <location>
        <begin position="299"/>
        <end position="319"/>
    </location>
</feature>
<proteinExistence type="predicted"/>
<name>A0AAD7MA36_MYCRO</name>
<gene>
    <name evidence="2" type="ORF">B0H17DRAFT_1125157</name>
</gene>
<accession>A0AAD7MA36</accession>
<reference evidence="2" key="1">
    <citation type="submission" date="2023-03" db="EMBL/GenBank/DDBJ databases">
        <title>Massive genome expansion in bonnet fungi (Mycena s.s.) driven by repeated elements and novel gene families across ecological guilds.</title>
        <authorList>
            <consortium name="Lawrence Berkeley National Laboratory"/>
            <person name="Harder C.B."/>
            <person name="Miyauchi S."/>
            <person name="Viragh M."/>
            <person name="Kuo A."/>
            <person name="Thoen E."/>
            <person name="Andreopoulos B."/>
            <person name="Lu D."/>
            <person name="Skrede I."/>
            <person name="Drula E."/>
            <person name="Henrissat B."/>
            <person name="Morin E."/>
            <person name="Kohler A."/>
            <person name="Barry K."/>
            <person name="LaButti K."/>
            <person name="Morin E."/>
            <person name="Salamov A."/>
            <person name="Lipzen A."/>
            <person name="Mereny Z."/>
            <person name="Hegedus B."/>
            <person name="Baldrian P."/>
            <person name="Stursova M."/>
            <person name="Weitz H."/>
            <person name="Taylor A."/>
            <person name="Grigoriev I.V."/>
            <person name="Nagy L.G."/>
            <person name="Martin F."/>
            <person name="Kauserud H."/>
        </authorList>
    </citation>
    <scope>NUCLEOTIDE SEQUENCE</scope>
    <source>
        <strain evidence="2">CBHHK067</strain>
    </source>
</reference>
<dbReference type="AlphaFoldDB" id="A0AAD7MA36"/>
<dbReference type="Proteomes" id="UP001221757">
    <property type="component" value="Unassembled WGS sequence"/>
</dbReference>
<evidence type="ECO:0000313" key="2">
    <source>
        <dbReference type="EMBL" id="KAJ7707339.1"/>
    </source>
</evidence>
<sequence length="319" mass="36254">MRTGRKRPILYRRYGIASSSPIFFGRVHTPKKDNIWKHLLSIQVKVDATHHRSFLPPTSSVSDQFPLPSPSPPSYGFSDPARASRTLWMKRNPLKPFNFPASTPIGQPVKLLQHFTSGCSLPRSGGRLDSFFESSCAVFNYLSMLLFGLNKPDNNRNRTWLQIYCSTGLAVMKWEYQVPTPPVEITIIRSILKIFSEGWRAALLDIFWREFIDTWLEEPGTSSPATTRDIILEREEFIYPAEAAVQIIPKESQLLDGVVFTMEGSNESYTLRTILGSDKDKLLRMFAETYPQVELQRAAERARECEGGGSREDDDLGTQ</sequence>
<keyword evidence="3" id="KW-1185">Reference proteome</keyword>
<organism evidence="2 3">
    <name type="scientific">Mycena rosella</name>
    <name type="common">Pink bonnet</name>
    <name type="synonym">Agaricus rosellus</name>
    <dbReference type="NCBI Taxonomy" id="1033263"/>
    <lineage>
        <taxon>Eukaryota</taxon>
        <taxon>Fungi</taxon>
        <taxon>Dikarya</taxon>
        <taxon>Basidiomycota</taxon>
        <taxon>Agaricomycotina</taxon>
        <taxon>Agaricomycetes</taxon>
        <taxon>Agaricomycetidae</taxon>
        <taxon>Agaricales</taxon>
        <taxon>Marasmiineae</taxon>
        <taxon>Mycenaceae</taxon>
        <taxon>Mycena</taxon>
    </lineage>
</organism>
<evidence type="ECO:0000256" key="1">
    <source>
        <dbReference type="SAM" id="MobiDB-lite"/>
    </source>
</evidence>
<protein>
    <submittedName>
        <fullName evidence="2">Uncharacterized protein</fullName>
    </submittedName>
</protein>
<dbReference type="EMBL" id="JARKIE010000005">
    <property type="protein sequence ID" value="KAJ7707339.1"/>
    <property type="molecule type" value="Genomic_DNA"/>
</dbReference>
<evidence type="ECO:0000313" key="3">
    <source>
        <dbReference type="Proteomes" id="UP001221757"/>
    </source>
</evidence>